<comment type="caution">
    <text evidence="3">The sequence shown here is derived from an EMBL/GenBank/DDBJ whole genome shotgun (WGS) entry which is preliminary data.</text>
</comment>
<keyword evidence="4" id="KW-1185">Reference proteome</keyword>
<dbReference type="SMART" id="SM00421">
    <property type="entry name" value="HTH_LUXR"/>
    <property type="match status" value="1"/>
</dbReference>
<dbReference type="Proteomes" id="UP000598032">
    <property type="component" value="Unassembled WGS sequence"/>
</dbReference>
<evidence type="ECO:0000313" key="4">
    <source>
        <dbReference type="Proteomes" id="UP000598032"/>
    </source>
</evidence>
<organism evidence="3 4">
    <name type="scientific">Paraburkholderia metrosideri</name>
    <dbReference type="NCBI Taxonomy" id="580937"/>
    <lineage>
        <taxon>Bacteria</taxon>
        <taxon>Pseudomonadati</taxon>
        <taxon>Pseudomonadota</taxon>
        <taxon>Betaproteobacteria</taxon>
        <taxon>Burkholderiales</taxon>
        <taxon>Burkholderiaceae</taxon>
        <taxon>Paraburkholderia</taxon>
    </lineage>
</organism>
<accession>A0ABN7HQW4</accession>
<feature type="compositionally biased region" description="Polar residues" evidence="1">
    <location>
        <begin position="407"/>
        <end position="419"/>
    </location>
</feature>
<dbReference type="Gene3D" id="1.10.10.10">
    <property type="entry name" value="Winged helix-like DNA-binding domain superfamily/Winged helix DNA-binding domain"/>
    <property type="match status" value="1"/>
</dbReference>
<dbReference type="InterPro" id="IPR000792">
    <property type="entry name" value="Tscrpt_reg_LuxR_C"/>
</dbReference>
<gene>
    <name evidence="3" type="ORF">LMG28140_02560</name>
</gene>
<dbReference type="InterPro" id="IPR016032">
    <property type="entry name" value="Sig_transdc_resp-reg_C-effctor"/>
</dbReference>
<feature type="region of interest" description="Disordered" evidence="1">
    <location>
        <begin position="398"/>
        <end position="419"/>
    </location>
</feature>
<sequence length="419" mass="44778">MPGYGADELVGEIYEAAMGQRNWLDVGVGIRRLTGALSVAMWAPGLDSETKSNLLMPFDEMQAKHQYFSHGLKVNPFHNWGFTTASALGTRASYPVVTSGEEIISRQELVKSAYYHECMREYDLQHVSYARLTNCDAIGIGFSRDGISGPFDAEELKLIERLLPHLERALQLRRQMSTIASRPDHGRAALEALPGYTMIVAADMRILFANMAAINKAATASCGLRVVRSGPMPGSSSFLTAAHRDDNRTLAALVLAAASGRSGGAMRVRSTATASLSTGLAVVVSPVPDCLIGATGADPRMQLAKGVALVTARDISARQSPAHGEMLRSLFDLSRAEADVAMTLIGGRSAEDVARSRDVSLGTVRSQIKAVLRKMDALNLRDFERIVASVEAMLPPAAADSVGEKSTMPTSSSIPLSSA</sequence>
<name>A0ABN7HQW4_9BURK</name>
<dbReference type="SUPFAM" id="SSF46894">
    <property type="entry name" value="C-terminal effector domain of the bipartite response regulators"/>
    <property type="match status" value="1"/>
</dbReference>
<evidence type="ECO:0000259" key="2">
    <source>
        <dbReference type="SMART" id="SM00421"/>
    </source>
</evidence>
<dbReference type="InterPro" id="IPR036388">
    <property type="entry name" value="WH-like_DNA-bd_sf"/>
</dbReference>
<protein>
    <recommendedName>
        <fullName evidence="2">HTH luxR-type domain-containing protein</fullName>
    </recommendedName>
</protein>
<evidence type="ECO:0000313" key="3">
    <source>
        <dbReference type="EMBL" id="CAD6531933.1"/>
    </source>
</evidence>
<evidence type="ECO:0000256" key="1">
    <source>
        <dbReference type="SAM" id="MobiDB-lite"/>
    </source>
</evidence>
<proteinExistence type="predicted"/>
<reference evidence="3 4" key="1">
    <citation type="submission" date="2020-10" db="EMBL/GenBank/DDBJ databases">
        <authorList>
            <person name="Peeters C."/>
        </authorList>
    </citation>
    <scope>NUCLEOTIDE SEQUENCE [LARGE SCALE GENOMIC DNA]</scope>
    <source>
        <strain evidence="3 4">LMG 28140</strain>
    </source>
</reference>
<dbReference type="EMBL" id="CAJHCP010000005">
    <property type="protein sequence ID" value="CAD6531933.1"/>
    <property type="molecule type" value="Genomic_DNA"/>
</dbReference>
<feature type="domain" description="HTH luxR-type" evidence="2">
    <location>
        <begin position="330"/>
        <end position="387"/>
    </location>
</feature>